<feature type="binding site" evidence="8">
    <location>
        <position position="437"/>
    </location>
    <ligand>
        <name>Na(+)</name>
        <dbReference type="ChEBI" id="CHEBI:29101"/>
        <label>1</label>
    </ligand>
</feature>
<dbReference type="PANTHER" id="PTHR11616">
    <property type="entry name" value="SODIUM/CHLORIDE DEPENDENT TRANSPORTER"/>
    <property type="match status" value="1"/>
</dbReference>
<feature type="transmembrane region" description="Helical" evidence="12">
    <location>
        <begin position="363"/>
        <end position="388"/>
    </location>
</feature>
<dbReference type="GO" id="GO:0005283">
    <property type="term" value="F:amino acid:sodium symporter activity"/>
    <property type="evidence" value="ECO:0007669"/>
    <property type="project" value="TreeGrafter"/>
</dbReference>
<dbReference type="PANTHER" id="PTHR11616:SF321">
    <property type="entry name" value="SODIUM-DEPENDENT NUTRIENT AMINO ACID TRANSPORTER 1-RELATED"/>
    <property type="match status" value="1"/>
</dbReference>
<proteinExistence type="inferred from homology"/>
<evidence type="ECO:0000313" key="14">
    <source>
        <dbReference type="Proteomes" id="UP000005408"/>
    </source>
</evidence>
<dbReference type="InterPro" id="IPR000175">
    <property type="entry name" value="Na/ntran_symport"/>
</dbReference>
<evidence type="ECO:0000256" key="7">
    <source>
        <dbReference type="ARBA" id="ARBA00023180"/>
    </source>
</evidence>
<dbReference type="PRINTS" id="PR00176">
    <property type="entry name" value="NANEUSMPORT"/>
</dbReference>
<feature type="binding site" evidence="8">
    <location>
        <position position="369"/>
    </location>
    <ligand>
        <name>Na(+)</name>
        <dbReference type="ChEBI" id="CHEBI:29101"/>
        <label>1</label>
    </ligand>
</feature>
<feature type="transmembrane region" description="Helical" evidence="12">
    <location>
        <begin position="548"/>
        <end position="570"/>
    </location>
</feature>
<evidence type="ECO:0000256" key="10">
    <source>
        <dbReference type="RuleBase" id="RU003732"/>
    </source>
</evidence>
<name>A0A8W8KWB0_MAGGI</name>
<feature type="transmembrane region" description="Helical" evidence="12">
    <location>
        <begin position="473"/>
        <end position="497"/>
    </location>
</feature>
<evidence type="ECO:0000256" key="3">
    <source>
        <dbReference type="ARBA" id="ARBA00022448"/>
    </source>
</evidence>
<dbReference type="Proteomes" id="UP000005408">
    <property type="component" value="Unassembled WGS sequence"/>
</dbReference>
<evidence type="ECO:0000256" key="2">
    <source>
        <dbReference type="ARBA" id="ARBA00006459"/>
    </source>
</evidence>
<dbReference type="EnsemblMetazoa" id="G25571.10">
    <property type="protein sequence ID" value="G25571.10:cds"/>
    <property type="gene ID" value="G25571"/>
</dbReference>
<keyword evidence="6 12" id="KW-0472">Membrane</keyword>
<dbReference type="PROSITE" id="PS50267">
    <property type="entry name" value="NA_NEUROTRAN_SYMP_3"/>
    <property type="match status" value="1"/>
</dbReference>
<comment type="similarity">
    <text evidence="2 10">Belongs to the sodium:neurotransmitter symporter (SNF) (TC 2.A.22) family.</text>
</comment>
<comment type="subcellular location">
    <subcellularLocation>
        <location evidence="1">Membrane</location>
        <topology evidence="1">Multi-pass membrane protein</topology>
    </subcellularLocation>
</comment>
<evidence type="ECO:0000313" key="13">
    <source>
        <dbReference type="EnsemblMetazoa" id="G25571.10:cds"/>
    </source>
</evidence>
<feature type="region of interest" description="Disordered" evidence="11">
    <location>
        <begin position="1"/>
        <end position="33"/>
    </location>
</feature>
<dbReference type="GO" id="GO:0046872">
    <property type="term" value="F:metal ion binding"/>
    <property type="evidence" value="ECO:0007669"/>
    <property type="project" value="UniProtKB-KW"/>
</dbReference>
<evidence type="ECO:0000256" key="6">
    <source>
        <dbReference type="ARBA" id="ARBA00023136"/>
    </source>
</evidence>
<evidence type="ECO:0000256" key="5">
    <source>
        <dbReference type="ARBA" id="ARBA00022989"/>
    </source>
</evidence>
<accession>A0A8W8KWB0</accession>
<feature type="binding site" evidence="8">
    <location>
        <position position="54"/>
    </location>
    <ligand>
        <name>Na(+)</name>
        <dbReference type="ChEBI" id="CHEBI:29101"/>
        <label>1</label>
    </ligand>
</feature>
<evidence type="ECO:0000256" key="1">
    <source>
        <dbReference type="ARBA" id="ARBA00004141"/>
    </source>
</evidence>
<evidence type="ECO:0000256" key="11">
    <source>
        <dbReference type="SAM" id="MobiDB-lite"/>
    </source>
</evidence>
<dbReference type="SUPFAM" id="SSF161070">
    <property type="entry name" value="SNF-like"/>
    <property type="match status" value="1"/>
</dbReference>
<evidence type="ECO:0000256" key="9">
    <source>
        <dbReference type="PIRSR" id="PIRSR600175-2"/>
    </source>
</evidence>
<dbReference type="InterPro" id="IPR037272">
    <property type="entry name" value="SNS_sf"/>
</dbReference>
<feature type="binding site" evidence="8">
    <location>
        <position position="55"/>
    </location>
    <ligand>
        <name>Na(+)</name>
        <dbReference type="ChEBI" id="CHEBI:29101"/>
        <label>1</label>
    </ligand>
</feature>
<keyword evidence="10" id="KW-0769">Symport</keyword>
<feature type="binding site" evidence="8">
    <location>
        <position position="337"/>
    </location>
    <ligand>
        <name>Na(+)</name>
        <dbReference type="ChEBI" id="CHEBI:29101"/>
        <label>1</label>
    </ligand>
</feature>
<dbReference type="Pfam" id="PF00209">
    <property type="entry name" value="SNF"/>
    <property type="match status" value="2"/>
</dbReference>
<sequence length="670" mass="75106">MCNMLESAKMEKGETDSSRSRSSDDSIQMEKNQLKERDGWKGRLDFIMTCVGYAVGLGNIWRFPYLCYKSGGGAFFIPYVFFLVMCGVPLFFMEASYGQFSSLSPISIWRICPLFKGVGVGMVMVSAIVCVYYNVIVAWTLYFLYMSFRAVLPWSTCDNEWNTVNCVVDTGDRLPQPSPPTNATNSSTLFNSTYLVNGTLFNQTVFGNMSAALSAAGNATAVLSGKKMSASEEFWTRHVLEITDGINNPGTIRWQLLIGLMLAWVFVFLCLFKGVNVLGKVMHFAAPFPYLVLLVLLIRGVTLPGAVNGIKFYIFPKWEKLADYQVWGDAALQIFYSVGMAWGGIITMASYNRFSNNVYRDAMLVPIINCATSIFAGFVIFAILGFMAHSADTTVEKVVSQGPGLTFVAYPEAVAKLPISPMWAVLFFLMLFTIGLDSQVILKRFSLGFGMVETCISAFMDEYPHLLRTKRTLISFLACLFEFLMGLPCITQGGIYVLQIMDWYCASFSLMLISLTECVAIAWIYGTDRFYKDIELMIGFRPSPIWHYMWKYITPSVILGIWLFSVITLGPVTYDGKSYPTWALGFGWCLGVASMLPIPILAFKSMLSTEGTCSQRWKKLTTPLESWGPSQPEDREKYLTSLRKCKELEEISHSSHMRTNDDVATPFLST</sequence>
<keyword evidence="8" id="KW-0479">Metal-binding</keyword>
<keyword evidence="3 10" id="KW-0813">Transport</keyword>
<keyword evidence="7" id="KW-0325">Glycoprotein</keyword>
<feature type="transmembrane region" description="Helical" evidence="12">
    <location>
        <begin position="582"/>
        <end position="603"/>
    </location>
</feature>
<keyword evidence="8" id="KW-0915">Sodium</keyword>
<dbReference type="GO" id="GO:0089718">
    <property type="term" value="P:amino acid import across plasma membrane"/>
    <property type="evidence" value="ECO:0007669"/>
    <property type="project" value="TreeGrafter"/>
</dbReference>
<keyword evidence="14" id="KW-1185">Reference proteome</keyword>
<keyword evidence="4 10" id="KW-0812">Transmembrane</keyword>
<feature type="transmembrane region" description="Helical" evidence="12">
    <location>
        <begin position="290"/>
        <end position="314"/>
    </location>
</feature>
<feature type="transmembrane region" description="Helical" evidence="12">
    <location>
        <begin position="334"/>
        <end position="351"/>
    </location>
</feature>
<evidence type="ECO:0000256" key="8">
    <source>
        <dbReference type="PIRSR" id="PIRSR600175-1"/>
    </source>
</evidence>
<evidence type="ECO:0000256" key="4">
    <source>
        <dbReference type="ARBA" id="ARBA00022692"/>
    </source>
</evidence>
<reference evidence="13" key="1">
    <citation type="submission" date="2022-08" db="UniProtKB">
        <authorList>
            <consortium name="EnsemblMetazoa"/>
        </authorList>
    </citation>
    <scope>IDENTIFICATION</scope>
    <source>
        <strain evidence="13">05x7-T-G4-1.051#20</strain>
    </source>
</reference>
<dbReference type="GO" id="GO:0005886">
    <property type="term" value="C:plasma membrane"/>
    <property type="evidence" value="ECO:0007669"/>
    <property type="project" value="TreeGrafter"/>
</dbReference>
<feature type="binding site" evidence="8">
    <location>
        <position position="52"/>
    </location>
    <ligand>
        <name>Na(+)</name>
        <dbReference type="ChEBI" id="CHEBI:29101"/>
        <label>1</label>
    </ligand>
</feature>
<evidence type="ECO:0000256" key="12">
    <source>
        <dbReference type="SAM" id="Phobius"/>
    </source>
</evidence>
<dbReference type="AlphaFoldDB" id="A0A8W8KWB0"/>
<feature type="binding site" evidence="8">
    <location>
        <position position="59"/>
    </location>
    <ligand>
        <name>Na(+)</name>
        <dbReference type="ChEBI" id="CHEBI:29101"/>
        <label>1</label>
    </ligand>
</feature>
<feature type="binding site" evidence="8">
    <location>
        <position position="438"/>
    </location>
    <ligand>
        <name>Na(+)</name>
        <dbReference type="ChEBI" id="CHEBI:29101"/>
        <label>1</label>
    </ligand>
</feature>
<keyword evidence="5 12" id="KW-1133">Transmembrane helix</keyword>
<keyword evidence="9" id="KW-1015">Disulfide bond</keyword>
<feature type="compositionally biased region" description="Basic and acidic residues" evidence="11">
    <location>
        <begin position="8"/>
        <end position="24"/>
    </location>
</feature>
<protein>
    <recommendedName>
        <fullName evidence="10">Transporter</fullName>
    </recommendedName>
</protein>
<feature type="transmembrane region" description="Helical" evidence="12">
    <location>
        <begin position="422"/>
        <end position="442"/>
    </location>
</feature>
<feature type="disulfide bond" evidence="9">
    <location>
        <begin position="157"/>
        <end position="166"/>
    </location>
</feature>
<organism evidence="13 14">
    <name type="scientific">Magallana gigas</name>
    <name type="common">Pacific oyster</name>
    <name type="synonym">Crassostrea gigas</name>
    <dbReference type="NCBI Taxonomy" id="29159"/>
    <lineage>
        <taxon>Eukaryota</taxon>
        <taxon>Metazoa</taxon>
        <taxon>Spiralia</taxon>
        <taxon>Lophotrochozoa</taxon>
        <taxon>Mollusca</taxon>
        <taxon>Bivalvia</taxon>
        <taxon>Autobranchia</taxon>
        <taxon>Pteriomorphia</taxon>
        <taxon>Ostreida</taxon>
        <taxon>Ostreoidea</taxon>
        <taxon>Ostreidae</taxon>
        <taxon>Magallana</taxon>
    </lineage>
</organism>
<feature type="transmembrane region" description="Helical" evidence="12">
    <location>
        <begin position="503"/>
        <end position="527"/>
    </location>
</feature>
<feature type="transmembrane region" description="Helical" evidence="12">
    <location>
        <begin position="114"/>
        <end position="145"/>
    </location>
</feature>
<feature type="transmembrane region" description="Helical" evidence="12">
    <location>
        <begin position="256"/>
        <end position="278"/>
    </location>
</feature>
<dbReference type="PROSITE" id="PS00610">
    <property type="entry name" value="NA_NEUROTRAN_SYMP_1"/>
    <property type="match status" value="1"/>
</dbReference>
<feature type="transmembrane region" description="Helical" evidence="12">
    <location>
        <begin position="73"/>
        <end position="93"/>
    </location>
</feature>